<dbReference type="PANTHER" id="PTHR30482">
    <property type="entry name" value="HIGH-AFFINITY BRANCHED-CHAIN AMINO ACID TRANSPORT SYSTEM PERMEASE"/>
    <property type="match status" value="1"/>
</dbReference>
<proteinExistence type="predicted"/>
<evidence type="ECO:0000256" key="5">
    <source>
        <dbReference type="ARBA" id="ARBA00023136"/>
    </source>
</evidence>
<dbReference type="PANTHER" id="PTHR30482:SF20">
    <property type="entry name" value="HIGH-AFFINITY BRANCHED-CHAIN AMINO ACID TRANSPORT SYSTEM PERMEASE PROTEIN LIVM"/>
    <property type="match status" value="1"/>
</dbReference>
<dbReference type="EMBL" id="CP123385">
    <property type="protein sequence ID" value="XCC96410.1"/>
    <property type="molecule type" value="Genomic_DNA"/>
</dbReference>
<dbReference type="CDD" id="cd06581">
    <property type="entry name" value="TM_PBP1_LivM_like"/>
    <property type="match status" value="1"/>
</dbReference>
<dbReference type="GO" id="GO:0015658">
    <property type="term" value="F:branched-chain amino acid transmembrane transporter activity"/>
    <property type="evidence" value="ECO:0007669"/>
    <property type="project" value="InterPro"/>
</dbReference>
<feature type="transmembrane region" description="Helical" evidence="6">
    <location>
        <begin position="58"/>
        <end position="76"/>
    </location>
</feature>
<feature type="transmembrane region" description="Helical" evidence="6">
    <location>
        <begin position="135"/>
        <end position="153"/>
    </location>
</feature>
<feature type="transmembrane region" description="Helical" evidence="6">
    <location>
        <begin position="31"/>
        <end position="52"/>
    </location>
</feature>
<keyword evidence="3 6" id="KW-0812">Transmembrane</keyword>
<evidence type="ECO:0000256" key="1">
    <source>
        <dbReference type="ARBA" id="ARBA00004651"/>
    </source>
</evidence>
<keyword evidence="5 6" id="KW-0472">Membrane</keyword>
<feature type="transmembrane region" description="Helical" evidence="6">
    <location>
        <begin position="262"/>
        <end position="281"/>
    </location>
</feature>
<dbReference type="RefSeq" id="WP_353475280.1">
    <property type="nucleotide sequence ID" value="NZ_CP123385.1"/>
</dbReference>
<reference evidence="7" key="1">
    <citation type="submission" date="2023-02" db="EMBL/GenBank/DDBJ databases">
        <title>Description and genomic characterization of Salipiger bruguierae sp. nov., isolated from the sediment of mangrove plant Bruguiera sexangula.</title>
        <authorList>
            <person name="Long M."/>
        </authorList>
    </citation>
    <scope>NUCLEOTIDE SEQUENCE</scope>
    <source>
        <strain evidence="7">H15</strain>
    </source>
</reference>
<keyword evidence="2" id="KW-1003">Cell membrane</keyword>
<dbReference type="InterPro" id="IPR043428">
    <property type="entry name" value="LivM-like"/>
</dbReference>
<name>A0AAU8ANX5_9RHOB</name>
<dbReference type="Pfam" id="PF02653">
    <property type="entry name" value="BPD_transp_2"/>
    <property type="match status" value="1"/>
</dbReference>
<gene>
    <name evidence="7" type="ORF">PVT71_17170</name>
</gene>
<feature type="transmembrane region" description="Helical" evidence="6">
    <location>
        <begin position="218"/>
        <end position="242"/>
    </location>
</feature>
<feature type="transmembrane region" description="Helical" evidence="6">
    <location>
        <begin position="183"/>
        <end position="206"/>
    </location>
</feature>
<organism evidence="7">
    <name type="scientific">Alloyangia sp. H15</name>
    <dbReference type="NCBI Taxonomy" id="3029062"/>
    <lineage>
        <taxon>Bacteria</taxon>
        <taxon>Pseudomonadati</taxon>
        <taxon>Pseudomonadota</taxon>
        <taxon>Alphaproteobacteria</taxon>
        <taxon>Rhodobacterales</taxon>
        <taxon>Roseobacteraceae</taxon>
        <taxon>Alloyangia</taxon>
    </lineage>
</organism>
<evidence type="ECO:0000256" key="3">
    <source>
        <dbReference type="ARBA" id="ARBA00022692"/>
    </source>
</evidence>
<sequence>MSDFLIHVAAVSCLYGILALALNLQMGFSGLVNFGLIALFGCGSYGAAFAHLWGWPPLAGLALGLVLAALLGLFFARLGARMSEDYWGIATLSLAEIMRLVFTNEQALAGGAQGVSGLPVTFSTLAGQGAGLSRLALYAALLVAAFILCQRITRSGFGMALKMMREEPQLARALGYDLGRMRAIVMVISSLMAAVAGFLYAHYLSFVGPEQLMSHETFLIWSMVIIGGIANNWGVVAGAFLMQFALAYVPFVKDWLDLPTDFVAATRLVIVGGGILAFLIWRPKGLFPERIGGSHG</sequence>
<evidence type="ECO:0000256" key="2">
    <source>
        <dbReference type="ARBA" id="ARBA00022475"/>
    </source>
</evidence>
<evidence type="ECO:0000256" key="6">
    <source>
        <dbReference type="SAM" id="Phobius"/>
    </source>
</evidence>
<comment type="subcellular location">
    <subcellularLocation>
        <location evidence="1">Cell membrane</location>
        <topology evidence="1">Multi-pass membrane protein</topology>
    </subcellularLocation>
</comment>
<feature type="transmembrane region" description="Helical" evidence="6">
    <location>
        <begin position="6"/>
        <end position="24"/>
    </location>
</feature>
<protein>
    <submittedName>
        <fullName evidence="7">Branched-chain amino acid ABC transporter permease</fullName>
    </submittedName>
</protein>
<dbReference type="AlphaFoldDB" id="A0AAU8ANX5"/>
<evidence type="ECO:0000256" key="4">
    <source>
        <dbReference type="ARBA" id="ARBA00022989"/>
    </source>
</evidence>
<accession>A0AAU8ANX5</accession>
<evidence type="ECO:0000313" key="7">
    <source>
        <dbReference type="EMBL" id="XCC96410.1"/>
    </source>
</evidence>
<dbReference type="InterPro" id="IPR001851">
    <property type="entry name" value="ABC_transp_permease"/>
</dbReference>
<keyword evidence="4 6" id="KW-1133">Transmembrane helix</keyword>
<dbReference type="GO" id="GO:0005886">
    <property type="term" value="C:plasma membrane"/>
    <property type="evidence" value="ECO:0007669"/>
    <property type="project" value="UniProtKB-SubCell"/>
</dbReference>